<keyword evidence="2" id="KW-0812">Transmembrane</keyword>
<dbReference type="PANTHER" id="PTHR33646">
    <property type="entry name" value="GB|AAF00631.1"/>
    <property type="match status" value="1"/>
</dbReference>
<dbReference type="Pfam" id="PF20705">
    <property type="entry name" value="DUF6821"/>
    <property type="match status" value="1"/>
</dbReference>
<evidence type="ECO:0000313" key="4">
    <source>
        <dbReference type="EMBL" id="VFQ74131.1"/>
    </source>
</evidence>
<dbReference type="InterPro" id="IPR049224">
    <property type="entry name" value="DUF6821"/>
</dbReference>
<proteinExistence type="predicted"/>
<feature type="region of interest" description="Disordered" evidence="1">
    <location>
        <begin position="162"/>
        <end position="190"/>
    </location>
</feature>
<feature type="domain" description="DUF6821" evidence="3">
    <location>
        <begin position="116"/>
        <end position="276"/>
    </location>
</feature>
<dbReference type="EMBL" id="OOIL02001316">
    <property type="protein sequence ID" value="VFQ74131.1"/>
    <property type="molecule type" value="Genomic_DNA"/>
</dbReference>
<sequence>MDLDEWEVLPEDGVLLVGDGDGGKRLFSGNTLGGGGGGDSVFDMNYFVCPPPGNSSGQFVEITSRETAGALPPPFQVQVAVGDHQNRDTASPVPLSVPALVDAGDRGAETGKEPERASQVFFKKKKESEFPSADMKLDHPKSGNSAVVPQIDLGELYKADQAEDADNCSSPAGQAEDYGGRGTDGGDRERGGRNVWNWGMAGIGAIFGFGVVAVVSTACILFIGRREEHHRQIHKLRFDIYGDEKRMKQMVRDAGKMNGAAITGAHLTFGGHHEALHSMH</sequence>
<keyword evidence="2" id="KW-0472">Membrane</keyword>
<organism evidence="4 5">
    <name type="scientific">Cuscuta campestris</name>
    <dbReference type="NCBI Taxonomy" id="132261"/>
    <lineage>
        <taxon>Eukaryota</taxon>
        <taxon>Viridiplantae</taxon>
        <taxon>Streptophyta</taxon>
        <taxon>Embryophyta</taxon>
        <taxon>Tracheophyta</taxon>
        <taxon>Spermatophyta</taxon>
        <taxon>Magnoliopsida</taxon>
        <taxon>eudicotyledons</taxon>
        <taxon>Gunneridae</taxon>
        <taxon>Pentapetalae</taxon>
        <taxon>asterids</taxon>
        <taxon>lamiids</taxon>
        <taxon>Solanales</taxon>
        <taxon>Convolvulaceae</taxon>
        <taxon>Cuscuteae</taxon>
        <taxon>Cuscuta</taxon>
        <taxon>Cuscuta subgen. Grammica</taxon>
        <taxon>Cuscuta sect. Cleistogrammica</taxon>
    </lineage>
</organism>
<dbReference type="PANTHER" id="PTHR33646:SF2">
    <property type="entry name" value="F20H23.8 PROTEIN"/>
    <property type="match status" value="1"/>
</dbReference>
<dbReference type="AlphaFoldDB" id="A0A484LCV8"/>
<reference evidence="4 5" key="1">
    <citation type="submission" date="2018-04" db="EMBL/GenBank/DDBJ databases">
        <authorList>
            <person name="Vogel A."/>
        </authorList>
    </citation>
    <scope>NUCLEOTIDE SEQUENCE [LARGE SCALE GENOMIC DNA]</scope>
</reference>
<evidence type="ECO:0000256" key="2">
    <source>
        <dbReference type="SAM" id="Phobius"/>
    </source>
</evidence>
<keyword evidence="2" id="KW-1133">Transmembrane helix</keyword>
<keyword evidence="5" id="KW-1185">Reference proteome</keyword>
<protein>
    <recommendedName>
        <fullName evidence="3">DUF6821 domain-containing protein</fullName>
    </recommendedName>
</protein>
<evidence type="ECO:0000256" key="1">
    <source>
        <dbReference type="SAM" id="MobiDB-lite"/>
    </source>
</evidence>
<dbReference type="OrthoDB" id="766965at2759"/>
<feature type="transmembrane region" description="Helical" evidence="2">
    <location>
        <begin position="198"/>
        <end position="223"/>
    </location>
</feature>
<name>A0A484LCV8_9ASTE</name>
<evidence type="ECO:0000259" key="3">
    <source>
        <dbReference type="Pfam" id="PF20705"/>
    </source>
</evidence>
<evidence type="ECO:0000313" key="5">
    <source>
        <dbReference type="Proteomes" id="UP000595140"/>
    </source>
</evidence>
<accession>A0A484LCV8</accession>
<dbReference type="Proteomes" id="UP000595140">
    <property type="component" value="Unassembled WGS sequence"/>
</dbReference>
<dbReference type="InterPro" id="IPR045883">
    <property type="entry name" value="At4g13530-like"/>
</dbReference>
<gene>
    <name evidence="4" type="ORF">CCAM_LOCUS15907</name>
</gene>